<evidence type="ECO:0000256" key="9">
    <source>
        <dbReference type="ARBA" id="ARBA00075916"/>
    </source>
</evidence>
<dbReference type="AlphaFoldDB" id="H2ZAY5"/>
<proteinExistence type="predicted"/>
<reference evidence="14" key="2">
    <citation type="submission" date="2025-08" db="UniProtKB">
        <authorList>
            <consortium name="Ensembl"/>
        </authorList>
    </citation>
    <scope>IDENTIFICATION</scope>
</reference>
<dbReference type="STRING" id="51511.ENSCSAVP00000014750"/>
<feature type="domain" description="BROMI C-terminal Rab TBC-like" evidence="13">
    <location>
        <begin position="835"/>
        <end position="1237"/>
    </location>
</feature>
<reference evidence="14" key="3">
    <citation type="submission" date="2025-09" db="UniProtKB">
        <authorList>
            <consortium name="Ensembl"/>
        </authorList>
    </citation>
    <scope>IDENTIFICATION</scope>
</reference>
<evidence type="ECO:0000256" key="7">
    <source>
        <dbReference type="ARBA" id="ARBA00054310"/>
    </source>
</evidence>
<keyword evidence="6" id="KW-0966">Cell projection</keyword>
<feature type="domain" description="BROMI middle region" evidence="11">
    <location>
        <begin position="165"/>
        <end position="820"/>
    </location>
</feature>
<evidence type="ECO:0000259" key="12">
    <source>
        <dbReference type="Pfam" id="PF23431"/>
    </source>
</evidence>
<protein>
    <recommendedName>
        <fullName evidence="8">Protein broad-minded</fullName>
    </recommendedName>
    <alternativeName>
        <fullName evidence="9">TBC1 domain family member 32</fullName>
    </alternativeName>
</protein>
<dbReference type="PANTHER" id="PTHR13465:SF3">
    <property type="entry name" value="PROTEIN BROAD-MINDED"/>
    <property type="match status" value="1"/>
</dbReference>
<dbReference type="InterPro" id="IPR032735">
    <property type="entry name" value="BROMI_M"/>
</dbReference>
<dbReference type="SUPFAM" id="SSF47923">
    <property type="entry name" value="Ypt/Rab-GAP domain of gyp1p"/>
    <property type="match status" value="1"/>
</dbReference>
<dbReference type="GO" id="GO:0005737">
    <property type="term" value="C:cytoplasm"/>
    <property type="evidence" value="ECO:0007669"/>
    <property type="project" value="UniProtKB-SubCell"/>
</dbReference>
<evidence type="ECO:0000256" key="8">
    <source>
        <dbReference type="ARBA" id="ARBA00067690"/>
    </source>
</evidence>
<evidence type="ECO:0000256" key="2">
    <source>
        <dbReference type="ARBA" id="ARBA00004496"/>
    </source>
</evidence>
<dbReference type="InParanoid" id="H2ZAY5"/>
<dbReference type="InterPro" id="IPR035969">
    <property type="entry name" value="Rab-GAP_TBC_sf"/>
</dbReference>
<dbReference type="Pfam" id="PF14961">
    <property type="entry name" value="BROMI"/>
    <property type="match status" value="1"/>
</dbReference>
<reference evidence="15" key="1">
    <citation type="submission" date="2003-08" db="EMBL/GenBank/DDBJ databases">
        <authorList>
            <person name="Birren B."/>
            <person name="Nusbaum C."/>
            <person name="Abebe A."/>
            <person name="Abouelleil A."/>
            <person name="Adekoya E."/>
            <person name="Ait-zahra M."/>
            <person name="Allen N."/>
            <person name="Allen T."/>
            <person name="An P."/>
            <person name="Anderson M."/>
            <person name="Anderson S."/>
            <person name="Arachchi H."/>
            <person name="Armbruster J."/>
            <person name="Bachantsang P."/>
            <person name="Baldwin J."/>
            <person name="Barry A."/>
            <person name="Bayul T."/>
            <person name="Blitshsteyn B."/>
            <person name="Bloom T."/>
            <person name="Blye J."/>
            <person name="Boguslavskiy L."/>
            <person name="Borowsky M."/>
            <person name="Boukhgalter B."/>
            <person name="Brunache A."/>
            <person name="Butler J."/>
            <person name="Calixte N."/>
            <person name="Calvo S."/>
            <person name="Camarata J."/>
            <person name="Campo K."/>
            <person name="Chang J."/>
            <person name="Cheshatsang Y."/>
            <person name="Citroen M."/>
            <person name="Collymore A."/>
            <person name="Considine T."/>
            <person name="Cook A."/>
            <person name="Cooke P."/>
            <person name="Corum B."/>
            <person name="Cuomo C."/>
            <person name="David R."/>
            <person name="Dawoe T."/>
            <person name="Degray S."/>
            <person name="Dodge S."/>
            <person name="Dooley K."/>
            <person name="Dorje P."/>
            <person name="Dorjee K."/>
            <person name="Dorris L."/>
            <person name="Duffey N."/>
            <person name="Dupes A."/>
            <person name="Elkins T."/>
            <person name="Engels R."/>
            <person name="Erickson J."/>
            <person name="Farina A."/>
            <person name="Faro S."/>
            <person name="Ferreira P."/>
            <person name="Fischer H."/>
            <person name="Fitzgerald M."/>
            <person name="Foley K."/>
            <person name="Gage D."/>
            <person name="Galagan J."/>
            <person name="Gearin G."/>
            <person name="Gnerre S."/>
            <person name="Gnirke A."/>
            <person name="Goyette A."/>
            <person name="Graham J."/>
            <person name="Grandbois E."/>
            <person name="Gyaltsen K."/>
            <person name="Hafez N."/>
            <person name="Hagopian D."/>
            <person name="Hagos B."/>
            <person name="Hall J."/>
            <person name="Hatcher B."/>
            <person name="Heller A."/>
            <person name="Higgins H."/>
            <person name="Honan T."/>
            <person name="Horn A."/>
            <person name="Houde N."/>
            <person name="Hughes L."/>
            <person name="Hulme W."/>
            <person name="Husby E."/>
            <person name="Iliev I."/>
            <person name="Jaffe D."/>
            <person name="Jones C."/>
            <person name="Kamal M."/>
            <person name="Kamat A."/>
            <person name="Kamvysselis M."/>
            <person name="Karlsson E."/>
            <person name="Kells C."/>
            <person name="Kieu A."/>
            <person name="Kisner P."/>
            <person name="Kodira C."/>
            <person name="Kulbokas E."/>
            <person name="Labutti K."/>
            <person name="Lama D."/>
            <person name="Landers T."/>
            <person name="Leger J."/>
            <person name="Levine S."/>
            <person name="Lewis D."/>
            <person name="Lewis T."/>
            <person name="Lindblad-toh K."/>
            <person name="Liu X."/>
            <person name="Lokyitsang T."/>
            <person name="Lokyitsang Y."/>
            <person name="Lucien O."/>
            <person name="Lui A."/>
            <person name="Ma L.J."/>
            <person name="Mabbitt R."/>
            <person name="Macdonald J."/>
            <person name="Maclean C."/>
            <person name="Major J."/>
            <person name="Manning J."/>
            <person name="Marabella R."/>
            <person name="Maru K."/>
            <person name="Matthews C."/>
            <person name="Mauceli E."/>
            <person name="Mccarthy M."/>
            <person name="Mcdonough S."/>
            <person name="Mcghee T."/>
            <person name="Meldrim J."/>
            <person name="Meneus L."/>
            <person name="Mesirov J."/>
            <person name="Mihalev A."/>
            <person name="Mihova T."/>
            <person name="Mikkelsen T."/>
            <person name="Mlenga V."/>
            <person name="Moru K."/>
            <person name="Mozes J."/>
            <person name="Mulrain L."/>
            <person name="Munson G."/>
            <person name="Naylor J."/>
            <person name="Newes C."/>
            <person name="Nguyen C."/>
            <person name="Nguyen N."/>
            <person name="Nguyen T."/>
            <person name="Nicol R."/>
            <person name="Nielsen C."/>
            <person name="Nizzari M."/>
            <person name="Norbu C."/>
            <person name="Norbu N."/>
            <person name="O'donnell P."/>
            <person name="Okoawo O."/>
            <person name="O'leary S."/>
            <person name="Omotosho B."/>
            <person name="O'neill K."/>
            <person name="Osman S."/>
            <person name="Parker S."/>
            <person name="Perrin D."/>
            <person name="Phunkhang P."/>
            <person name="Piqani B."/>
            <person name="Purcell S."/>
            <person name="Rachupka T."/>
            <person name="Ramasamy U."/>
            <person name="Rameau R."/>
            <person name="Ray V."/>
            <person name="Raymond C."/>
            <person name="Retta R."/>
            <person name="Richardson S."/>
            <person name="Rise C."/>
            <person name="Rodriguez J."/>
            <person name="Rogers J."/>
            <person name="Rogov P."/>
            <person name="Rutman M."/>
            <person name="Schupbach R."/>
            <person name="Seaman C."/>
            <person name="Settipalli S."/>
            <person name="Sharpe T."/>
            <person name="Sheridan J."/>
            <person name="Sherpa N."/>
            <person name="Shi J."/>
            <person name="Smirnov S."/>
            <person name="Smith C."/>
            <person name="Sougnez C."/>
            <person name="Spencer B."/>
            <person name="Stalker J."/>
            <person name="Stange-thomann N."/>
            <person name="Stavropoulos S."/>
            <person name="Stetson K."/>
            <person name="Stone C."/>
            <person name="Stone S."/>
            <person name="Stubbs M."/>
            <person name="Talamas J."/>
            <person name="Tchuinga P."/>
            <person name="Tenzing P."/>
            <person name="Tesfaye S."/>
            <person name="Theodore J."/>
            <person name="Thoulutsang Y."/>
            <person name="Topham K."/>
            <person name="Towey S."/>
            <person name="Tsamla T."/>
            <person name="Tsomo N."/>
            <person name="Vallee D."/>
            <person name="Vassiliev H."/>
            <person name="Venkataraman V."/>
            <person name="Vinson J."/>
            <person name="Vo A."/>
            <person name="Wade C."/>
            <person name="Wang S."/>
            <person name="Wangchuk T."/>
            <person name="Wangdi T."/>
            <person name="Whittaker C."/>
            <person name="Wilkinson J."/>
            <person name="Wu Y."/>
            <person name="Wyman D."/>
            <person name="Yadav S."/>
            <person name="Yang S."/>
            <person name="Yang X."/>
            <person name="Yeager S."/>
            <person name="Yee E."/>
            <person name="Young G."/>
            <person name="Zainoun J."/>
            <person name="Zembeck L."/>
            <person name="Zimmer A."/>
            <person name="Zody M."/>
            <person name="Lander E."/>
        </authorList>
    </citation>
    <scope>NUCLEOTIDE SEQUENCE [LARGE SCALE GENOMIC DNA]</scope>
</reference>
<dbReference type="FunCoup" id="H2ZAY5">
    <property type="interactions" value="3"/>
</dbReference>
<comment type="function">
    <text evidence="7">Required for high-level Shh responses in the developing neural tube. Together with CDK20, controls the structure of the primary cilium by coordinating assembly of the ciliary membrane and axoneme, allowing GLI2 to be properly activated in response to Shh signaling.</text>
</comment>
<keyword evidence="4" id="KW-0963">Cytoplasm</keyword>
<dbReference type="PANTHER" id="PTHR13465">
    <property type="entry name" value="UPF0183 PROTEIN"/>
    <property type="match status" value="1"/>
</dbReference>
<feature type="region of interest" description="Disordered" evidence="10">
    <location>
        <begin position="639"/>
        <end position="663"/>
    </location>
</feature>
<sequence length="1237" mass="138576">VLNGLHQLLKSVEPTLKSASGSLAAAEDVLLHLEETDESFHKHDFVKFIRENIETHIGPLVDEEIEKRSISGAPNSVSRQETLVQAVTGNAVESKLFSDLTHMICSSTISAASTMLRSLDEEHNSMSSDEDAESQLSKRMKSVFSEGASTYGSSFNQGMFFMSQQFHCIADELDCRKPIDIRRDALTRLCQVPPSDVMASESWSQLRVSLMDALADSDPFLSHTALSFHAKMFAVPNYQIMRETYTCLAEHLIRWFKVFSHSLPSVNEPLDITKPDIVLLLKRIRLLNEFQCEVPSIWVRYPESFLEVIVDSSLALLTLQLNLGKNNSGDKLTALNFLSLIDIRANWFRKWLHGNYSRATLINSLEGKYQPLLVDAVLQCLMFCRDSLSKPSSHPHHSPQDTRRTTYTPRELRYAHFVHSLCFVSRLLIYTGGRELFPLNVRIFSQPISVQQLLISWIQLIGLAKSKPKPGHKAYEAAGLLGKAICSLCVSNAFVEECVGNDVIAALLVPITSWLGYGKRSSEACMLHIAEILASLTSTCAGRKLLLHGGTNNRISPSRSAAAHIIAEFAQKSLNGNLPTSPSRSTGAAPSYQVTGAFVFVCRQMYNVCEGLLLLLEYQLHQSIADAWKQAHVKWGDGNSAPPKSYDSNDNLDEQSSPTQSSSRNLVMWEETLLDNLLNFAATPKGLLLLQQTGAINECVAYMHSRYTKKLQVSKCEKFGYGVMVTQVAATAAGTSALQKAGFLRAIIHELWVHLEHATDEIRMTAPRPFPLQPIDRAVHKSFMGLVNVLSSYQAVHELFYQQSLPNKSSYGFREIPESPVVSFPFCQSHVFGLSEMIIDQLSIERNYLLVKTHTIGGEGERLLPSRNLFDPHQRRQNNYVWPLFHHFPIPKEYSPTIAAQPSMKKESALSRFLSSTKSAEKNRQWLDQLRATLIKVMKSAASTVRGGVLIETIEKTLQALERMPEERVFKKSPPKAGANRDPSTPSTPLVQTIGVKLAIRYGKQVNALKANPETAAGNLTAVLRSCGQFLSQQQSYSPALKLTSGPYPCHDWFVSTVFLMLSGSKDRSIGMLLKISELLCSGYLWPARLHASIHLSDGVRASGIPPLFSCTGHHVELILQTEHPLIYSAFRMSGYTPSQITQHWLTQCFWNYLSWTQITHYVLTIVTMGSDYQVYICVSLLKHLQHEILSHRQTQDLQVFLKENAIKGFLGSEWFDYMIKLEQSYRSTVLTSMRNI</sequence>
<dbReference type="InterPro" id="IPR039156">
    <property type="entry name" value="PHAF1/BROMI"/>
</dbReference>
<dbReference type="GO" id="GO:0005929">
    <property type="term" value="C:cilium"/>
    <property type="evidence" value="ECO:0007669"/>
    <property type="project" value="UniProtKB-SubCell"/>
</dbReference>
<dbReference type="Pfam" id="PF23431">
    <property type="entry name" value="BROMI_N"/>
    <property type="match status" value="1"/>
</dbReference>
<dbReference type="FunFam" id="1.10.472.80:FF:000031">
    <property type="entry name" value="TBC1 domain family, member 32"/>
    <property type="match status" value="1"/>
</dbReference>
<evidence type="ECO:0000256" key="4">
    <source>
        <dbReference type="ARBA" id="ARBA00022490"/>
    </source>
</evidence>
<evidence type="ECO:0000259" key="13">
    <source>
        <dbReference type="Pfam" id="PF23440"/>
    </source>
</evidence>
<evidence type="ECO:0000256" key="5">
    <source>
        <dbReference type="ARBA" id="ARBA00023069"/>
    </source>
</evidence>
<evidence type="ECO:0000256" key="1">
    <source>
        <dbReference type="ARBA" id="ARBA00004138"/>
    </source>
</evidence>
<feature type="domain" description="BROMI N-terminal" evidence="12">
    <location>
        <begin position="5"/>
        <end position="130"/>
    </location>
</feature>
<evidence type="ECO:0000259" key="11">
    <source>
        <dbReference type="Pfam" id="PF14961"/>
    </source>
</evidence>
<name>H2ZAY5_CIOSA</name>
<keyword evidence="3" id="KW-0217">Developmental protein</keyword>
<dbReference type="InterPro" id="IPR055392">
    <property type="entry name" value="BROMI_C"/>
</dbReference>
<accession>H2ZAY5</accession>
<evidence type="ECO:0000313" key="15">
    <source>
        <dbReference type="Proteomes" id="UP000007875"/>
    </source>
</evidence>
<evidence type="ECO:0000256" key="3">
    <source>
        <dbReference type="ARBA" id="ARBA00022473"/>
    </source>
</evidence>
<dbReference type="GeneTree" id="ENSGT00940000153528"/>
<organism evidence="14 15">
    <name type="scientific">Ciona savignyi</name>
    <name type="common">Pacific transparent sea squirt</name>
    <dbReference type="NCBI Taxonomy" id="51511"/>
    <lineage>
        <taxon>Eukaryota</taxon>
        <taxon>Metazoa</taxon>
        <taxon>Chordata</taxon>
        <taxon>Tunicata</taxon>
        <taxon>Ascidiacea</taxon>
        <taxon>Phlebobranchia</taxon>
        <taxon>Cionidae</taxon>
        <taxon>Ciona</taxon>
    </lineage>
</organism>
<comment type="subcellular location">
    <subcellularLocation>
        <location evidence="1">Cell projection</location>
        <location evidence="1">Cilium</location>
    </subcellularLocation>
    <subcellularLocation>
        <location evidence="2">Cytoplasm</location>
    </subcellularLocation>
</comment>
<dbReference type="eggNOG" id="ENOG502QR93">
    <property type="taxonomic scope" value="Eukaryota"/>
</dbReference>
<dbReference type="HOGENOM" id="CLU_260246_0_0_1"/>
<evidence type="ECO:0000256" key="10">
    <source>
        <dbReference type="SAM" id="MobiDB-lite"/>
    </source>
</evidence>
<dbReference type="Proteomes" id="UP000007875">
    <property type="component" value="Unassembled WGS sequence"/>
</dbReference>
<dbReference type="InterPro" id="IPR055391">
    <property type="entry name" value="BROMI_N"/>
</dbReference>
<dbReference type="Pfam" id="PF23440">
    <property type="entry name" value="BROMI_C"/>
    <property type="match status" value="1"/>
</dbReference>
<evidence type="ECO:0000313" key="14">
    <source>
        <dbReference type="Ensembl" id="ENSCSAVP00000014750.1"/>
    </source>
</evidence>
<keyword evidence="15" id="KW-1185">Reference proteome</keyword>
<dbReference type="GO" id="GO:1905515">
    <property type="term" value="P:non-motile cilium assembly"/>
    <property type="evidence" value="ECO:0007669"/>
    <property type="project" value="TreeGrafter"/>
</dbReference>
<dbReference type="Ensembl" id="ENSCSAVT00000014922.1">
    <property type="protein sequence ID" value="ENSCSAVP00000014750.1"/>
    <property type="gene ID" value="ENSCSAVG00000008626.1"/>
</dbReference>
<keyword evidence="5" id="KW-0969">Cilium</keyword>
<dbReference type="OMA" id="ECVTFMS"/>
<dbReference type="Gene3D" id="1.10.472.80">
    <property type="entry name" value="Ypt/Rab-GAP domain of gyp1p, domain 3"/>
    <property type="match status" value="1"/>
</dbReference>
<feature type="compositionally biased region" description="Polar residues" evidence="10">
    <location>
        <begin position="646"/>
        <end position="663"/>
    </location>
</feature>
<evidence type="ECO:0000256" key="6">
    <source>
        <dbReference type="ARBA" id="ARBA00023273"/>
    </source>
</evidence>